<keyword evidence="1" id="KW-0732">Signal</keyword>
<accession>A0A164SSX9</accession>
<evidence type="ECO:0000313" key="3">
    <source>
        <dbReference type="Proteomes" id="UP000076858"/>
    </source>
</evidence>
<gene>
    <name evidence="2" type="ORF">APZ42_025735</name>
</gene>
<feature type="chain" id="PRO_5007853265" evidence="1">
    <location>
        <begin position="20"/>
        <end position="86"/>
    </location>
</feature>
<reference evidence="2 3" key="1">
    <citation type="submission" date="2016-03" db="EMBL/GenBank/DDBJ databases">
        <title>EvidentialGene: Evidence-directed Construction of Genes on Genomes.</title>
        <authorList>
            <person name="Gilbert D.G."/>
            <person name="Choi J.-H."/>
            <person name="Mockaitis K."/>
            <person name="Colbourne J."/>
            <person name="Pfrender M."/>
        </authorList>
    </citation>
    <scope>NUCLEOTIDE SEQUENCE [LARGE SCALE GENOMIC DNA]</scope>
    <source>
        <strain evidence="2 3">Xinb3</strain>
        <tissue evidence="2">Complete organism</tissue>
    </source>
</reference>
<keyword evidence="3" id="KW-1185">Reference proteome</keyword>
<name>A0A164SSX9_9CRUS</name>
<comment type="caution">
    <text evidence="2">The sequence shown here is derived from an EMBL/GenBank/DDBJ whole genome shotgun (WGS) entry which is preliminary data.</text>
</comment>
<evidence type="ECO:0000256" key="1">
    <source>
        <dbReference type="SAM" id="SignalP"/>
    </source>
</evidence>
<organism evidence="2 3">
    <name type="scientific">Daphnia magna</name>
    <dbReference type="NCBI Taxonomy" id="35525"/>
    <lineage>
        <taxon>Eukaryota</taxon>
        <taxon>Metazoa</taxon>
        <taxon>Ecdysozoa</taxon>
        <taxon>Arthropoda</taxon>
        <taxon>Crustacea</taxon>
        <taxon>Branchiopoda</taxon>
        <taxon>Diplostraca</taxon>
        <taxon>Cladocera</taxon>
        <taxon>Anomopoda</taxon>
        <taxon>Daphniidae</taxon>
        <taxon>Daphnia</taxon>
    </lineage>
</organism>
<proteinExistence type="predicted"/>
<sequence>RTTNRSFFFIIFCFGSVHQQTGYLSPPVQERSRLSIQRHAIGMSELYHYAACSFWEIDKSILLQKKNAGDGVILKRTYVGRIDEAE</sequence>
<dbReference type="AlphaFoldDB" id="A0A164SSX9"/>
<feature type="non-terminal residue" evidence="2">
    <location>
        <position position="1"/>
    </location>
</feature>
<feature type="signal peptide" evidence="1">
    <location>
        <begin position="1"/>
        <end position="19"/>
    </location>
</feature>
<dbReference type="Proteomes" id="UP000076858">
    <property type="component" value="Unassembled WGS sequence"/>
</dbReference>
<protein>
    <submittedName>
        <fullName evidence="2">Uncharacterized protein</fullName>
    </submittedName>
</protein>
<evidence type="ECO:0000313" key="2">
    <source>
        <dbReference type="EMBL" id="KZS09909.1"/>
    </source>
</evidence>
<dbReference type="EMBL" id="LRGB01001937">
    <property type="protein sequence ID" value="KZS09909.1"/>
    <property type="molecule type" value="Genomic_DNA"/>
</dbReference>